<evidence type="ECO:0000256" key="5">
    <source>
        <dbReference type="ARBA" id="ARBA00012297"/>
    </source>
</evidence>
<evidence type="ECO:0000259" key="15">
    <source>
        <dbReference type="Pfam" id="PF07731"/>
    </source>
</evidence>
<evidence type="ECO:0000256" key="2">
    <source>
        <dbReference type="ARBA" id="ARBA00001935"/>
    </source>
</evidence>
<keyword evidence="11" id="KW-0325">Glycoprotein</keyword>
<evidence type="ECO:0000256" key="13">
    <source>
        <dbReference type="SAM" id="SignalP"/>
    </source>
</evidence>
<dbReference type="InterPro" id="IPR001117">
    <property type="entry name" value="Cu-oxidase_2nd"/>
</dbReference>
<protein>
    <recommendedName>
        <fullName evidence="5">laccase</fullName>
        <ecNumber evidence="5">1.10.3.2</ecNumber>
    </recommendedName>
</protein>
<dbReference type="CDD" id="cd13854">
    <property type="entry name" value="CuRO_1_MaLCC_like"/>
    <property type="match status" value="1"/>
</dbReference>
<keyword evidence="6" id="KW-0479">Metal-binding</keyword>
<gene>
    <name evidence="17" type="primary">LAC1</name>
    <name evidence="17" type="ORF">NEMBOFW57_009388</name>
</gene>
<dbReference type="GO" id="GO:0052716">
    <property type="term" value="F:hydroquinone:oxygen oxidoreductase activity"/>
    <property type="evidence" value="ECO:0007669"/>
    <property type="project" value="UniProtKB-EC"/>
</dbReference>
<evidence type="ECO:0000256" key="6">
    <source>
        <dbReference type="ARBA" id="ARBA00022723"/>
    </source>
</evidence>
<evidence type="ECO:0000256" key="7">
    <source>
        <dbReference type="ARBA" id="ARBA00022729"/>
    </source>
</evidence>
<dbReference type="GO" id="GO:0046274">
    <property type="term" value="P:lignin catabolic process"/>
    <property type="evidence" value="ECO:0007669"/>
    <property type="project" value="UniProtKB-KW"/>
</dbReference>
<evidence type="ECO:0000256" key="1">
    <source>
        <dbReference type="ARBA" id="ARBA00000349"/>
    </source>
</evidence>
<evidence type="ECO:0000259" key="14">
    <source>
        <dbReference type="Pfam" id="PF00394"/>
    </source>
</evidence>
<proteinExistence type="inferred from homology"/>
<dbReference type="Pfam" id="PF00394">
    <property type="entry name" value="Cu-oxidase"/>
    <property type="match status" value="1"/>
</dbReference>
<comment type="catalytic activity">
    <reaction evidence="1">
        <text>4 hydroquinone + O2 = 4 benzosemiquinone + 2 H2O</text>
        <dbReference type="Rhea" id="RHEA:11276"/>
        <dbReference type="ChEBI" id="CHEBI:15377"/>
        <dbReference type="ChEBI" id="CHEBI:15379"/>
        <dbReference type="ChEBI" id="CHEBI:17594"/>
        <dbReference type="ChEBI" id="CHEBI:17977"/>
        <dbReference type="EC" id="1.10.3.2"/>
    </reaction>
</comment>
<reference evidence="17" key="1">
    <citation type="submission" date="2023-02" db="EMBL/GenBank/DDBJ databases">
        <authorList>
            <person name="Palmer J.M."/>
        </authorList>
    </citation>
    <scope>NUCLEOTIDE SEQUENCE</scope>
    <source>
        <strain evidence="17">FW57</strain>
    </source>
</reference>
<keyword evidence="12" id="KW-0439">Lignin degradation</keyword>
<dbReference type="AlphaFoldDB" id="A0AAD4HVE7"/>
<evidence type="ECO:0000256" key="12">
    <source>
        <dbReference type="ARBA" id="ARBA00023185"/>
    </source>
</evidence>
<dbReference type="PANTHER" id="PTHR11709">
    <property type="entry name" value="MULTI-COPPER OXIDASE"/>
    <property type="match status" value="1"/>
</dbReference>
<evidence type="ECO:0000256" key="4">
    <source>
        <dbReference type="ARBA" id="ARBA00010609"/>
    </source>
</evidence>
<comment type="similarity">
    <text evidence="4">Belongs to the multicopper oxidase family.</text>
</comment>
<evidence type="ECO:0000256" key="3">
    <source>
        <dbReference type="ARBA" id="ARBA00002075"/>
    </source>
</evidence>
<dbReference type="CDD" id="cd13880">
    <property type="entry name" value="CuRO_2_MaLCC_like"/>
    <property type="match status" value="1"/>
</dbReference>
<dbReference type="FunFam" id="2.60.40.420:FF:000078">
    <property type="entry name" value="Laccase-1"/>
    <property type="match status" value="1"/>
</dbReference>
<dbReference type="Pfam" id="PF07732">
    <property type="entry name" value="Cu-oxidase_3"/>
    <property type="match status" value="1"/>
</dbReference>
<dbReference type="FunFam" id="2.60.40.420:FF:000046">
    <property type="entry name" value="Multicopper oxidase"/>
    <property type="match status" value="1"/>
</dbReference>
<evidence type="ECO:0000259" key="16">
    <source>
        <dbReference type="Pfam" id="PF07732"/>
    </source>
</evidence>
<evidence type="ECO:0000313" key="17">
    <source>
        <dbReference type="EMBL" id="KAG7284776.1"/>
    </source>
</evidence>
<feature type="domain" description="Plastocyanin-like" evidence="14">
    <location>
        <begin position="208"/>
        <end position="354"/>
    </location>
</feature>
<accession>A0AAD4HVE7</accession>
<evidence type="ECO:0000256" key="8">
    <source>
        <dbReference type="ARBA" id="ARBA00023002"/>
    </source>
</evidence>
<keyword evidence="8" id="KW-0560">Oxidoreductase</keyword>
<evidence type="ECO:0000256" key="9">
    <source>
        <dbReference type="ARBA" id="ARBA00023008"/>
    </source>
</evidence>
<comment type="function">
    <text evidence="3">Lignin degradation and detoxification of lignin-derived products.</text>
</comment>
<dbReference type="SUPFAM" id="SSF49503">
    <property type="entry name" value="Cupredoxins"/>
    <property type="match status" value="3"/>
</dbReference>
<dbReference type="PROSITE" id="PS00080">
    <property type="entry name" value="MULTICOPPER_OXIDASE2"/>
    <property type="match status" value="1"/>
</dbReference>
<dbReference type="PANTHER" id="PTHR11709:SF87">
    <property type="entry name" value="LACCASE"/>
    <property type="match status" value="1"/>
</dbReference>
<dbReference type="Proteomes" id="UP001197093">
    <property type="component" value="Unassembled WGS sequence"/>
</dbReference>
<dbReference type="InterPro" id="IPR045087">
    <property type="entry name" value="Cu-oxidase_fam"/>
</dbReference>
<feature type="domain" description="Plastocyanin-like" evidence="15">
    <location>
        <begin position="428"/>
        <end position="561"/>
    </location>
</feature>
<dbReference type="PROSITE" id="PS00079">
    <property type="entry name" value="MULTICOPPER_OXIDASE1"/>
    <property type="match status" value="1"/>
</dbReference>
<sequence length="612" mass="67560">MKSFLGAVALMVGILAPSVTAAPPTTPVQRDLLAPLEERQSSCHTPSNRACWSTGFSINTDYETNVPTTGATRPYTLTLTEADNWTGPDGVVKNKVMLVNGKILGPTIRANWGDWIQVTVINNLRTNGTSIHWHGMHQKDTNLHDGANGVTECPIPPNGGQRVYRFRAAQYGTSWYHSHFSAQYGNGIVGTIQIEGPASLPYDIDLGVFPLSDYYYKSADELVHFTMNNGPPFSDNVLFNGTGKHPVTGAGQYANVTLTPGKRHRLRIINTSTENHFQVSLVDHSMTVIASDMVPVNAMTVDSLFLAVGQRYDVTIDASKTPGNYWFNVTFGGSAFCGGSLNPNPAAIFHYAGAPGGLPTKQGTPPVDHQCLDNMNLSPVVTRSAPVSGFVKKPGNTLPVTLDLTGTPLFVWKVNASAINVDWQKPVLDYVMTQNTNYPPGDNLVQIDSVDQWTYWLVENDPDGPFSLPHPMHLHGHDFLVLGRSPDVPPASQQRFVFNPTVDLPRLRGTNPVRRDVTMLPAKGWLLLAFKSDNPGAWLFHCHIAWHVSGGLSVDFLERPNELRQRITTADRNDFNRVCNEWRSYWPTNPFPKIDSGLKHRFVEESEWLVKA</sequence>
<dbReference type="CDD" id="cd13901">
    <property type="entry name" value="CuRO_3_MaLCC_like"/>
    <property type="match status" value="1"/>
</dbReference>
<dbReference type="EC" id="1.10.3.2" evidence="5"/>
<keyword evidence="10" id="KW-1015">Disulfide bond</keyword>
<dbReference type="FunFam" id="2.60.40.420:FF:000021">
    <property type="entry name" value="Extracellular dihydrogeodin oxidase/laccase"/>
    <property type="match status" value="1"/>
</dbReference>
<dbReference type="InterPro" id="IPR008972">
    <property type="entry name" value="Cupredoxin"/>
</dbReference>
<keyword evidence="18" id="KW-1185">Reference proteome</keyword>
<dbReference type="InterPro" id="IPR033138">
    <property type="entry name" value="Cu_oxidase_CS"/>
</dbReference>
<evidence type="ECO:0000256" key="10">
    <source>
        <dbReference type="ARBA" id="ARBA00023157"/>
    </source>
</evidence>
<comment type="cofactor">
    <cofactor evidence="2">
        <name>Cu cation</name>
        <dbReference type="ChEBI" id="CHEBI:23378"/>
    </cofactor>
</comment>
<feature type="chain" id="PRO_5042157216" description="laccase" evidence="13">
    <location>
        <begin position="22"/>
        <end position="612"/>
    </location>
</feature>
<feature type="signal peptide" evidence="13">
    <location>
        <begin position="1"/>
        <end position="21"/>
    </location>
</feature>
<feature type="domain" description="Plastocyanin-like" evidence="16">
    <location>
        <begin position="87"/>
        <end position="198"/>
    </location>
</feature>
<dbReference type="InterPro" id="IPR011706">
    <property type="entry name" value="Cu-oxidase_C"/>
</dbReference>
<keyword evidence="7 13" id="KW-0732">Signal</keyword>
<dbReference type="EMBL" id="JAHCVI010000005">
    <property type="protein sequence ID" value="KAG7284776.1"/>
    <property type="molecule type" value="Genomic_DNA"/>
</dbReference>
<dbReference type="GO" id="GO:0005507">
    <property type="term" value="F:copper ion binding"/>
    <property type="evidence" value="ECO:0007669"/>
    <property type="project" value="InterPro"/>
</dbReference>
<evidence type="ECO:0000256" key="11">
    <source>
        <dbReference type="ARBA" id="ARBA00023180"/>
    </source>
</evidence>
<dbReference type="Gene3D" id="2.60.40.420">
    <property type="entry name" value="Cupredoxins - blue copper proteins"/>
    <property type="match status" value="3"/>
</dbReference>
<dbReference type="InterPro" id="IPR002355">
    <property type="entry name" value="Cu_oxidase_Cu_BS"/>
</dbReference>
<dbReference type="InterPro" id="IPR011707">
    <property type="entry name" value="Cu-oxidase-like_N"/>
</dbReference>
<keyword evidence="9" id="KW-0186">Copper</keyword>
<name>A0AAD4HVE7_9PEZI</name>
<comment type="caution">
    <text evidence="17">The sequence shown here is derived from an EMBL/GenBank/DDBJ whole genome shotgun (WGS) entry which is preliminary data.</text>
</comment>
<organism evidence="17 18">
    <name type="scientific">Staphylotrichum longicolle</name>
    <dbReference type="NCBI Taxonomy" id="669026"/>
    <lineage>
        <taxon>Eukaryota</taxon>
        <taxon>Fungi</taxon>
        <taxon>Dikarya</taxon>
        <taxon>Ascomycota</taxon>
        <taxon>Pezizomycotina</taxon>
        <taxon>Sordariomycetes</taxon>
        <taxon>Sordariomycetidae</taxon>
        <taxon>Sordariales</taxon>
        <taxon>Chaetomiaceae</taxon>
        <taxon>Staphylotrichum</taxon>
    </lineage>
</organism>
<evidence type="ECO:0000313" key="18">
    <source>
        <dbReference type="Proteomes" id="UP001197093"/>
    </source>
</evidence>
<dbReference type="Pfam" id="PF07731">
    <property type="entry name" value="Cu-oxidase_2"/>
    <property type="match status" value="1"/>
</dbReference>